<dbReference type="Proteomes" id="UP001497623">
    <property type="component" value="Unassembled WGS sequence"/>
</dbReference>
<sequence>MGQSTDLDSENLKIMDSPSSLRNAIGTMDRGLILNDNKGLHNVYTVPIIRNIVYKDHRVKTTVETIEINAGYNELPENSSAEYFLMKSPSLVKSADRISSILNDSLHSEYESDDSFTVPSSIKSNSSSQNKHHVTFNDTDEIKTYLSDSLSSLDSGTSISEPEYPIIEQVIVTESIISQTPVRVTLSSPNKVQSTSSRPPVPAPRSSSLDIVERLTMKQDSFENLELQQISNSSLDISQGYISKEDSWENLKKQQMPKSIQNSLFSSEKSNIGIGNEYLHLKSNHITERNVNMVAECDVPVPKKRHKYTEIANSNQVLQRHTVTNSPPLRSADIFNSKSKSAVSKEKILFDSPHRIDIVNKIPKLKNSINEDSKILSAFSVNTKNAQMSNEAVKPISNSKEEVINPQSPADRVRKNKYLSSSKTSTLNTTNQESQHNSSKSTNVLHEVTKPTVTKPAFIPPPLRREKSAAKEAWDELQKKKAWLREQFFRSPYEECNKEACRSLGGRMNRSEPRLNTLWRSERNEKKTSEGITPIVRKRASSLERQLKRDELPKLTPFELAPLNYKAVRTNYDNYLSQILPKNENSNLKTKSQNVVTNEAKKIVVNDKAPSSESHELCNIQNSSQDDISQNFENKTTETSYVSPNFAPKSTFPNIDKKEEQVTQNSSKSYSRLKKCEHNIPVKEPRNIKEQLSDKIPTDELNENKTLESNPETNNKQMGLINLESQKKVMIDSGIVNTSTPKFLNKDFEQKTHCIQENKSNDVINHSELLKCKELDNGYKKNTLKPSKVNTNDQQKYEDAPLSGFQTGKEILEIGFDKYSEETYNTCEPKTNTKYIIKEERAPITHASFPNTNNEKNIKELIDYKKDSGPVSIKDTSKDTNTPYYNDSISVRPKIRSIPNTNQISEPQYHSSSDILSIHETILLDSEEMKPLIMKYKPSDIDAMNRKQGEYASPSFPSTIDMQQQNQKHLNEKLQKNYNENTHISVEKSGLKKMSGKDINPQHENKHLDSKNTDHNPCIKSSTNANNEVPFKNPQPDVYYTEMKPPLMKYKPSEIDVINRKQGEYTSPSFPSTIDMQQQNHKHLNENLQKNYNENTNISVENSGLKKMSSKDINPQHENKHLDSKNTENNPCIKSSTHTNSEVPFKNPQPDVYYTASNNGWDNLVDITMSREFNCSEHSITLTTEQRSLTPHITVRRFRVPISEIEPMKSVPPRPPSEMRAAPNPRTAPSPTPSCASSSGCSDQSFGSSSGCYSGAPSPTPSHFSGATCDIRVTPSPTRTSFSPSLQRKPSPLSRGSPARRTVNLPHRVRGPAIPTAL</sequence>
<feature type="region of interest" description="Disordered" evidence="1">
    <location>
        <begin position="640"/>
        <end position="672"/>
    </location>
</feature>
<feature type="compositionally biased region" description="Low complexity" evidence="1">
    <location>
        <begin position="1233"/>
        <end position="1256"/>
    </location>
</feature>
<name>A0AAV2QX56_MEGNR</name>
<evidence type="ECO:0000313" key="2">
    <source>
        <dbReference type="EMBL" id="CAL4104939.1"/>
    </source>
</evidence>
<feature type="compositionally biased region" description="Polar residues" evidence="1">
    <location>
        <begin position="432"/>
        <end position="444"/>
    </location>
</feature>
<proteinExistence type="predicted"/>
<feature type="compositionally biased region" description="Low complexity" evidence="1">
    <location>
        <begin position="194"/>
        <end position="207"/>
    </location>
</feature>
<dbReference type="EMBL" id="CAXKWB010012542">
    <property type="protein sequence ID" value="CAL4104939.1"/>
    <property type="molecule type" value="Genomic_DNA"/>
</dbReference>
<feature type="region of interest" description="Disordered" evidence="1">
    <location>
        <begin position="111"/>
        <end position="133"/>
    </location>
</feature>
<evidence type="ECO:0000313" key="3">
    <source>
        <dbReference type="Proteomes" id="UP001497623"/>
    </source>
</evidence>
<feature type="region of interest" description="Disordered" evidence="1">
    <location>
        <begin position="988"/>
        <end position="1033"/>
    </location>
</feature>
<accession>A0AAV2QX56</accession>
<feature type="region of interest" description="Disordered" evidence="1">
    <location>
        <begin position="1107"/>
        <end position="1146"/>
    </location>
</feature>
<comment type="caution">
    <text evidence="2">The sequence shown here is derived from an EMBL/GenBank/DDBJ whole genome shotgun (WGS) entry which is preliminary data.</text>
</comment>
<organism evidence="2 3">
    <name type="scientific">Meganyctiphanes norvegica</name>
    <name type="common">Northern krill</name>
    <name type="synonym">Thysanopoda norvegica</name>
    <dbReference type="NCBI Taxonomy" id="48144"/>
    <lineage>
        <taxon>Eukaryota</taxon>
        <taxon>Metazoa</taxon>
        <taxon>Ecdysozoa</taxon>
        <taxon>Arthropoda</taxon>
        <taxon>Crustacea</taxon>
        <taxon>Multicrustacea</taxon>
        <taxon>Malacostraca</taxon>
        <taxon>Eumalacostraca</taxon>
        <taxon>Eucarida</taxon>
        <taxon>Euphausiacea</taxon>
        <taxon>Euphausiidae</taxon>
        <taxon>Meganyctiphanes</taxon>
    </lineage>
</organism>
<feature type="region of interest" description="Disordered" evidence="1">
    <location>
        <begin position="387"/>
        <end position="461"/>
    </location>
</feature>
<keyword evidence="3" id="KW-1185">Reference proteome</keyword>
<feature type="compositionally biased region" description="Polar residues" evidence="1">
    <location>
        <begin position="1127"/>
        <end position="1142"/>
    </location>
</feature>
<gene>
    <name evidence="2" type="ORF">MNOR_LOCUS17892</name>
</gene>
<feature type="region of interest" description="Disordered" evidence="1">
    <location>
        <begin position="187"/>
        <end position="207"/>
    </location>
</feature>
<evidence type="ECO:0000256" key="1">
    <source>
        <dbReference type="SAM" id="MobiDB-lite"/>
    </source>
</evidence>
<feature type="compositionally biased region" description="Basic and acidic residues" evidence="1">
    <location>
        <begin position="1000"/>
        <end position="1014"/>
    </location>
</feature>
<reference evidence="2 3" key="1">
    <citation type="submission" date="2024-05" db="EMBL/GenBank/DDBJ databases">
        <authorList>
            <person name="Wallberg A."/>
        </authorList>
    </citation>
    <scope>NUCLEOTIDE SEQUENCE [LARGE SCALE GENOMIC DNA]</scope>
</reference>
<feature type="compositionally biased region" description="Low complexity" evidence="1">
    <location>
        <begin position="1274"/>
        <end position="1285"/>
    </location>
</feature>
<protein>
    <submittedName>
        <fullName evidence="2">Uncharacterized protein</fullName>
    </submittedName>
</protein>
<feature type="compositionally biased region" description="Low complexity" evidence="1">
    <location>
        <begin position="418"/>
        <end position="431"/>
    </location>
</feature>
<feature type="compositionally biased region" description="Basic and acidic residues" evidence="1">
    <location>
        <begin position="1114"/>
        <end position="1126"/>
    </location>
</feature>
<feature type="region of interest" description="Disordered" evidence="1">
    <location>
        <begin position="1206"/>
        <end position="1318"/>
    </location>
</feature>
<feature type="compositionally biased region" description="Low complexity" evidence="1">
    <location>
        <begin position="120"/>
        <end position="129"/>
    </location>
</feature>